<sequence length="618" mass="70653">MNAPLHAMYQRVLLILLLAGCAAERSTGPHVPDWAADAVWYQIFPERFWNGDPTNDPTRASLEYPPALPEAPPSWRLSRWTADWYARDDWEREMGDDFYESYAVFHRRYGGDLQGVIDRLDYLQELGITAIYFNPVFYARSLHKYDGNTFHHIDPYFGPDPEGDLALMAQETEDPNTWHWTAADRLFLQLIQEAHARGMRIIIDGVFNHTGRDFFAFADLRRRQQDSPYKDWYIVYSFDDPATPDTNEFDYEGWWGVKTLPVFADNEDGTDLHPGPKRYIFHATARWMDPDGDGDPSDGIDGWRLDVTNEVPVGFWADWNAYVRELNPNAYTVTELWQDASEMIVQGGFSATMNYFAFAFPVKAFLIDFGLDASAFARLLDERRNRYPEAVQYALQNLIDSHDTDRLASMIVNRNPADVHQDQFGYDRDVSPRHNPSYDVHAPDATGRAIQRLVALFQMTYVGAPMIYYGTEAGMWGADDPDDRKPMVWPELTYADEASDPLGRPRRPDPVRFDSSLFRFYQQIIALRRQSAALRRGTFSVLTADGGLFVFRRTLGDEQVLVALNREETARKLALPLAEATRFQVRLATVAEGYAVTSAADTLHLTLPSLSGLVLVRE</sequence>
<dbReference type="EMBL" id="FRAU01000002">
    <property type="protein sequence ID" value="SHK34892.1"/>
    <property type="molecule type" value="Genomic_DNA"/>
</dbReference>
<dbReference type="PANTHER" id="PTHR10357">
    <property type="entry name" value="ALPHA-AMYLASE FAMILY MEMBER"/>
    <property type="match status" value="1"/>
</dbReference>
<dbReference type="GO" id="GO:0016798">
    <property type="term" value="F:hydrolase activity, acting on glycosyl bonds"/>
    <property type="evidence" value="ECO:0007669"/>
    <property type="project" value="UniProtKB-KW"/>
</dbReference>
<dbReference type="Gene3D" id="3.20.20.80">
    <property type="entry name" value="Glycosidases"/>
    <property type="match status" value="1"/>
</dbReference>
<dbReference type="STRING" id="633813.SAMN04488087_0935"/>
<evidence type="ECO:0000259" key="3">
    <source>
        <dbReference type="SMART" id="SM00642"/>
    </source>
</evidence>
<dbReference type="SMART" id="SM00642">
    <property type="entry name" value="Aamy"/>
    <property type="match status" value="1"/>
</dbReference>
<evidence type="ECO:0000313" key="5">
    <source>
        <dbReference type="Proteomes" id="UP000185812"/>
    </source>
</evidence>
<dbReference type="Proteomes" id="UP000185812">
    <property type="component" value="Unassembled WGS sequence"/>
</dbReference>
<dbReference type="SUPFAM" id="SSF51011">
    <property type="entry name" value="Glycosyl hydrolase domain"/>
    <property type="match status" value="1"/>
</dbReference>
<dbReference type="RefSeq" id="WP_245771919.1">
    <property type="nucleotide sequence ID" value="NZ_FRAU01000002.1"/>
</dbReference>
<dbReference type="AlphaFoldDB" id="A0A1M6RQY4"/>
<evidence type="ECO:0000256" key="1">
    <source>
        <dbReference type="ARBA" id="ARBA00022801"/>
    </source>
</evidence>
<protein>
    <submittedName>
        <fullName evidence="4">Glycosidase</fullName>
    </submittedName>
</protein>
<dbReference type="InterPro" id="IPR013780">
    <property type="entry name" value="Glyco_hydro_b"/>
</dbReference>
<dbReference type="InterPro" id="IPR006047">
    <property type="entry name" value="GH13_cat_dom"/>
</dbReference>
<keyword evidence="1" id="KW-0378">Hydrolase</keyword>
<keyword evidence="2 4" id="KW-0326">Glycosidase</keyword>
<dbReference type="Pfam" id="PF00128">
    <property type="entry name" value="Alpha-amylase"/>
    <property type="match status" value="2"/>
</dbReference>
<dbReference type="Gene3D" id="2.60.40.1180">
    <property type="entry name" value="Golgi alpha-mannosidase II"/>
    <property type="match status" value="1"/>
</dbReference>
<dbReference type="InterPro" id="IPR017853">
    <property type="entry name" value="GH"/>
</dbReference>
<evidence type="ECO:0000256" key="2">
    <source>
        <dbReference type="ARBA" id="ARBA00023295"/>
    </source>
</evidence>
<evidence type="ECO:0000313" key="4">
    <source>
        <dbReference type="EMBL" id="SHK34892.1"/>
    </source>
</evidence>
<dbReference type="InterPro" id="IPR054174">
    <property type="entry name" value="Alpha-amylase-like_C"/>
</dbReference>
<dbReference type="SUPFAM" id="SSF51445">
    <property type="entry name" value="(Trans)glycosidases"/>
    <property type="match status" value="1"/>
</dbReference>
<feature type="domain" description="Glycosyl hydrolase family 13 catalytic" evidence="3">
    <location>
        <begin position="42"/>
        <end position="528"/>
    </location>
</feature>
<name>A0A1M6RQY4_9BACT</name>
<organism evidence="4 5">
    <name type="scientific">Rhodothermus profundi</name>
    <dbReference type="NCBI Taxonomy" id="633813"/>
    <lineage>
        <taxon>Bacteria</taxon>
        <taxon>Pseudomonadati</taxon>
        <taxon>Rhodothermota</taxon>
        <taxon>Rhodothermia</taxon>
        <taxon>Rhodothermales</taxon>
        <taxon>Rhodothermaceae</taxon>
        <taxon>Rhodothermus</taxon>
    </lineage>
</organism>
<dbReference type="Pfam" id="PF22026">
    <property type="entry name" value="Alpha-amylase_C_2"/>
    <property type="match status" value="1"/>
</dbReference>
<accession>A0A1M6RQY4</accession>
<keyword evidence="5" id="KW-1185">Reference proteome</keyword>
<proteinExistence type="predicted"/>
<reference evidence="5" key="1">
    <citation type="submission" date="2016-11" db="EMBL/GenBank/DDBJ databases">
        <authorList>
            <person name="Varghese N."/>
            <person name="Submissions S."/>
        </authorList>
    </citation>
    <scope>NUCLEOTIDE SEQUENCE [LARGE SCALE GENOMIC DNA]</scope>
    <source>
        <strain evidence="5">DSM 22212</strain>
    </source>
</reference>
<dbReference type="CDD" id="cd11338">
    <property type="entry name" value="AmyAc_CMD"/>
    <property type="match status" value="1"/>
</dbReference>
<dbReference type="GO" id="GO:0005975">
    <property type="term" value="P:carbohydrate metabolic process"/>
    <property type="evidence" value="ECO:0007669"/>
    <property type="project" value="InterPro"/>
</dbReference>
<dbReference type="PANTHER" id="PTHR10357:SF210">
    <property type="entry name" value="MALTODEXTRIN GLUCOSIDASE"/>
    <property type="match status" value="1"/>
</dbReference>
<gene>
    <name evidence="4" type="ORF">SAMN04488087_0935</name>
</gene>